<dbReference type="OrthoDB" id="1600564at2759"/>
<dbReference type="Gene3D" id="3.40.50.1110">
    <property type="entry name" value="SGNH hydrolase"/>
    <property type="match status" value="1"/>
</dbReference>
<evidence type="ECO:0000256" key="2">
    <source>
        <dbReference type="ARBA" id="ARBA00022729"/>
    </source>
</evidence>
<dbReference type="AlphaFoldDB" id="A0A8T0CID0"/>
<dbReference type="InterPro" id="IPR036514">
    <property type="entry name" value="SGNH_hydro_sf"/>
</dbReference>
<feature type="coiled-coil region" evidence="3">
    <location>
        <begin position="127"/>
        <end position="154"/>
    </location>
</feature>
<accession>A0A8T0CID0</accession>
<dbReference type="Pfam" id="PF00657">
    <property type="entry name" value="Lipase_GDSL"/>
    <property type="match status" value="1"/>
</dbReference>
<dbReference type="Proteomes" id="UP000806378">
    <property type="component" value="Unassembled WGS sequence"/>
</dbReference>
<reference evidence="5" key="1">
    <citation type="submission" date="2020-05" db="EMBL/GenBank/DDBJ databases">
        <title>WGS assembly of Corymbia citriodora subspecies variegata.</title>
        <authorList>
            <person name="Barry K."/>
            <person name="Hundley H."/>
            <person name="Shu S."/>
            <person name="Jenkins J."/>
            <person name="Grimwood J."/>
            <person name="Baten A."/>
        </authorList>
    </citation>
    <scope>NUCLEOTIDE SEQUENCE</scope>
    <source>
        <strain evidence="5">CV2-018</strain>
    </source>
</reference>
<organism evidence="5 6">
    <name type="scientific">Corymbia citriodora subsp. variegata</name>
    <dbReference type="NCBI Taxonomy" id="360336"/>
    <lineage>
        <taxon>Eukaryota</taxon>
        <taxon>Viridiplantae</taxon>
        <taxon>Streptophyta</taxon>
        <taxon>Embryophyta</taxon>
        <taxon>Tracheophyta</taxon>
        <taxon>Spermatophyta</taxon>
        <taxon>Magnoliopsida</taxon>
        <taxon>eudicotyledons</taxon>
        <taxon>Gunneridae</taxon>
        <taxon>Pentapetalae</taxon>
        <taxon>rosids</taxon>
        <taxon>malvids</taxon>
        <taxon>Myrtales</taxon>
        <taxon>Myrtaceae</taxon>
        <taxon>Myrtoideae</taxon>
        <taxon>Eucalypteae</taxon>
        <taxon>Corymbia</taxon>
    </lineage>
</organism>
<dbReference type="GO" id="GO:0016298">
    <property type="term" value="F:lipase activity"/>
    <property type="evidence" value="ECO:0007669"/>
    <property type="project" value="TreeGrafter"/>
</dbReference>
<gene>
    <name evidence="5" type="ORF">BT93_L3104</name>
</gene>
<keyword evidence="6" id="KW-1185">Reference proteome</keyword>
<dbReference type="PANTHER" id="PTHR45966">
    <property type="entry name" value="GDSL-LIKE LIPASE/ACYLHYDROLASE"/>
    <property type="match status" value="1"/>
</dbReference>
<evidence type="ECO:0000256" key="4">
    <source>
        <dbReference type="SAM" id="SignalP"/>
    </source>
</evidence>
<evidence type="ECO:0000313" key="6">
    <source>
        <dbReference type="Proteomes" id="UP000806378"/>
    </source>
</evidence>
<evidence type="ECO:0000313" key="5">
    <source>
        <dbReference type="EMBL" id="KAF7847303.1"/>
    </source>
</evidence>
<dbReference type="Gramene" id="rna-gnl|WGS:JABURB|Cocit.L3104.1">
    <property type="protein sequence ID" value="cds-KAF7847303.1"/>
    <property type="gene ID" value="gene-BT93_L3104"/>
</dbReference>
<dbReference type="InterPro" id="IPR035669">
    <property type="entry name" value="SGNH_plant_lipase-like"/>
</dbReference>
<evidence type="ECO:0000256" key="1">
    <source>
        <dbReference type="ARBA" id="ARBA00008668"/>
    </source>
</evidence>
<dbReference type="InterPro" id="IPR001087">
    <property type="entry name" value="GDSL"/>
</dbReference>
<sequence length="367" mass="40622">MSTPTLHIILFASLASPLVSTGCANQSGKGVALFIFGNSLNDAGTNNYINTTADFRANFPPYGETFFHRPTGRFSDGRLIADFIAEYAKLPLIPPYLQMKDGEEFIGGVNFASGGAGALVDTYKGFVVDFKMQLKQLKQLKKKLRKEEGKEQAKRIIKEGVYLISIGSNDYLMPLVYNPALFRSISMEDYVGMVIGNITTVLKGMYKVGGRKFALIGIGSLGCAPRVRSLTRNGSCSGEANKLAKLHNVALTSVLAKLEKRLQGFEYSFFDFYTSGSKRIQYPSKYGFKEAENACCGSGPYRANTTCGGKRGEKEYSLCRHPEKYVFFDAFHPSDRANLQSAQLMWNGSLSVIRPHNLEALFKYEHI</sequence>
<comment type="caution">
    <text evidence="5">The sequence shown here is derived from an EMBL/GenBank/DDBJ whole genome shotgun (WGS) entry which is preliminary data.</text>
</comment>
<proteinExistence type="inferred from homology"/>
<feature type="chain" id="PRO_5035791391" evidence="4">
    <location>
        <begin position="22"/>
        <end position="367"/>
    </location>
</feature>
<keyword evidence="2 4" id="KW-0732">Signal</keyword>
<name>A0A8T0CID0_CORYI</name>
<dbReference type="EMBL" id="MU090986">
    <property type="protein sequence ID" value="KAF7847303.1"/>
    <property type="molecule type" value="Genomic_DNA"/>
</dbReference>
<comment type="similarity">
    <text evidence="1">Belongs to the 'GDSL' lipolytic enzyme family.</text>
</comment>
<evidence type="ECO:0000256" key="3">
    <source>
        <dbReference type="SAM" id="Coils"/>
    </source>
</evidence>
<dbReference type="PANTHER" id="PTHR45966:SF1">
    <property type="entry name" value="GDSL ESTERASE_LIPASE 1-RELATED"/>
    <property type="match status" value="1"/>
</dbReference>
<protein>
    <submittedName>
        <fullName evidence="5">Uncharacterized protein</fullName>
    </submittedName>
</protein>
<dbReference type="InterPro" id="IPR044552">
    <property type="entry name" value="GLIP1-5/GLL25"/>
</dbReference>
<feature type="signal peptide" evidence="4">
    <location>
        <begin position="1"/>
        <end position="21"/>
    </location>
</feature>
<dbReference type="CDD" id="cd01837">
    <property type="entry name" value="SGNH_plant_lipase_like"/>
    <property type="match status" value="1"/>
</dbReference>
<keyword evidence="3" id="KW-0175">Coiled coil</keyword>